<comment type="caution">
    <text evidence="2">The sequence shown here is derived from an EMBL/GenBank/DDBJ whole genome shotgun (WGS) entry which is preliminary data.</text>
</comment>
<feature type="region of interest" description="Disordered" evidence="1">
    <location>
        <begin position="1"/>
        <end position="20"/>
    </location>
</feature>
<reference evidence="2" key="1">
    <citation type="submission" date="2022-08" db="EMBL/GenBank/DDBJ databases">
        <authorList>
            <person name="Gutierrez-Valencia J."/>
        </authorList>
    </citation>
    <scope>NUCLEOTIDE SEQUENCE</scope>
</reference>
<dbReference type="Proteomes" id="UP001154282">
    <property type="component" value="Unassembled WGS sequence"/>
</dbReference>
<accession>A0AAV0GMS3</accession>
<organism evidence="2 3">
    <name type="scientific">Linum tenue</name>
    <dbReference type="NCBI Taxonomy" id="586396"/>
    <lineage>
        <taxon>Eukaryota</taxon>
        <taxon>Viridiplantae</taxon>
        <taxon>Streptophyta</taxon>
        <taxon>Embryophyta</taxon>
        <taxon>Tracheophyta</taxon>
        <taxon>Spermatophyta</taxon>
        <taxon>Magnoliopsida</taxon>
        <taxon>eudicotyledons</taxon>
        <taxon>Gunneridae</taxon>
        <taxon>Pentapetalae</taxon>
        <taxon>rosids</taxon>
        <taxon>fabids</taxon>
        <taxon>Malpighiales</taxon>
        <taxon>Linaceae</taxon>
        <taxon>Linum</taxon>
    </lineage>
</organism>
<keyword evidence="3" id="KW-1185">Reference proteome</keyword>
<protein>
    <submittedName>
        <fullName evidence="2">Uncharacterized protein</fullName>
    </submittedName>
</protein>
<dbReference type="EMBL" id="CAMGYJ010000002">
    <property type="protein sequence ID" value="CAI0374265.1"/>
    <property type="molecule type" value="Genomic_DNA"/>
</dbReference>
<proteinExistence type="predicted"/>
<dbReference type="AlphaFoldDB" id="A0AAV0GMS3"/>
<sequence>MTGSALKISTGCSSRDCSGGSCRLPC</sequence>
<evidence type="ECO:0000313" key="3">
    <source>
        <dbReference type="Proteomes" id="UP001154282"/>
    </source>
</evidence>
<gene>
    <name evidence="2" type="ORF">LITE_LOCUS126</name>
</gene>
<evidence type="ECO:0000313" key="2">
    <source>
        <dbReference type="EMBL" id="CAI0374265.1"/>
    </source>
</evidence>
<evidence type="ECO:0000256" key="1">
    <source>
        <dbReference type="SAM" id="MobiDB-lite"/>
    </source>
</evidence>
<feature type="compositionally biased region" description="Low complexity" evidence="1">
    <location>
        <begin position="9"/>
        <end position="20"/>
    </location>
</feature>
<name>A0AAV0GMS3_9ROSI</name>